<accession>A0A210QRC5</accession>
<dbReference type="Gene3D" id="1.10.1040.10">
    <property type="entry name" value="N-(1-d-carboxylethyl)-l-norvaline Dehydrogenase, domain 2"/>
    <property type="match status" value="1"/>
</dbReference>
<protein>
    <submittedName>
        <fullName evidence="2">Opine dehydrogenase</fullName>
    </submittedName>
</protein>
<evidence type="ECO:0000313" key="3">
    <source>
        <dbReference type="Proteomes" id="UP000242188"/>
    </source>
</evidence>
<evidence type="ECO:0000259" key="1">
    <source>
        <dbReference type="Pfam" id="PF02317"/>
    </source>
</evidence>
<dbReference type="InterPro" id="IPR008927">
    <property type="entry name" value="6-PGluconate_DH-like_C_sf"/>
</dbReference>
<dbReference type="EMBL" id="NEDP02002300">
    <property type="protein sequence ID" value="OWF51284.1"/>
    <property type="molecule type" value="Genomic_DNA"/>
</dbReference>
<keyword evidence="3" id="KW-1185">Reference proteome</keyword>
<dbReference type="InterPro" id="IPR003421">
    <property type="entry name" value="Opine_DH"/>
</dbReference>
<dbReference type="SUPFAM" id="SSF48179">
    <property type="entry name" value="6-phosphogluconate dehydrogenase C-terminal domain-like"/>
    <property type="match status" value="1"/>
</dbReference>
<dbReference type="Gene3D" id="3.40.50.720">
    <property type="entry name" value="NAD(P)-binding Rossmann-like Domain"/>
    <property type="match status" value="1"/>
</dbReference>
<dbReference type="Proteomes" id="UP000242188">
    <property type="component" value="Unassembled WGS sequence"/>
</dbReference>
<gene>
    <name evidence="2" type="ORF">KP79_PYT24258</name>
</gene>
<dbReference type="SUPFAM" id="SSF51735">
    <property type="entry name" value="NAD(P)-binding Rossmann-fold domains"/>
    <property type="match status" value="1"/>
</dbReference>
<dbReference type="InterPro" id="IPR013328">
    <property type="entry name" value="6PGD_dom2"/>
</dbReference>
<dbReference type="OrthoDB" id="6058913at2759"/>
<sequence>MSTPPLKIVVCGGGNGAHVFSTLAATRANTDVSVLTIFEDEAERWTKSMKDGVMVSFTAASNQVKSRPSLVTKDPAAVIPRADVIAVVVPSYAHAPVLQAILPFCRPNTFIVGLPAHAGFDFQFTHIFGSKAKECTLAVFETLPWACRIIEYGAHAQVLGTKERVGAALLQGENSNVPFDCIATLQQLIGDKPKLKMVQNSLVVNLMAKTMIHPPIMYGKWRNWDGKPVKQKPLFYQGMDDAQADLLTRVSDEVLLISQTVKDKCNKIVLDISPITHIQDWIKEYYGDQVKDGSSLKLSFQTNQAYNGLVHPLKDAEDGGYVPDFSYRYVREDVPFGLVVLKGIAEIVDVSTPAMDTVISWAQEKLGAEYIVGAELKGRDLSQTRAPQVFGIQTVDQLMLSN</sequence>
<dbReference type="Pfam" id="PF02317">
    <property type="entry name" value="Octopine_DH"/>
    <property type="match status" value="1"/>
</dbReference>
<dbReference type="InterPro" id="IPR051729">
    <property type="entry name" value="Opine/Lysopine_DH"/>
</dbReference>
<reference evidence="2 3" key="1">
    <citation type="journal article" date="2017" name="Nat. Ecol. Evol.">
        <title>Scallop genome provides insights into evolution of bilaterian karyotype and development.</title>
        <authorList>
            <person name="Wang S."/>
            <person name="Zhang J."/>
            <person name="Jiao W."/>
            <person name="Li J."/>
            <person name="Xun X."/>
            <person name="Sun Y."/>
            <person name="Guo X."/>
            <person name="Huan P."/>
            <person name="Dong B."/>
            <person name="Zhang L."/>
            <person name="Hu X."/>
            <person name="Sun X."/>
            <person name="Wang J."/>
            <person name="Zhao C."/>
            <person name="Wang Y."/>
            <person name="Wang D."/>
            <person name="Huang X."/>
            <person name="Wang R."/>
            <person name="Lv J."/>
            <person name="Li Y."/>
            <person name="Zhang Z."/>
            <person name="Liu B."/>
            <person name="Lu W."/>
            <person name="Hui Y."/>
            <person name="Liang J."/>
            <person name="Zhou Z."/>
            <person name="Hou R."/>
            <person name="Li X."/>
            <person name="Liu Y."/>
            <person name="Li H."/>
            <person name="Ning X."/>
            <person name="Lin Y."/>
            <person name="Zhao L."/>
            <person name="Xing Q."/>
            <person name="Dou J."/>
            <person name="Li Y."/>
            <person name="Mao J."/>
            <person name="Guo H."/>
            <person name="Dou H."/>
            <person name="Li T."/>
            <person name="Mu C."/>
            <person name="Jiang W."/>
            <person name="Fu Q."/>
            <person name="Fu X."/>
            <person name="Miao Y."/>
            <person name="Liu J."/>
            <person name="Yu Q."/>
            <person name="Li R."/>
            <person name="Liao H."/>
            <person name="Li X."/>
            <person name="Kong Y."/>
            <person name="Jiang Z."/>
            <person name="Chourrout D."/>
            <person name="Li R."/>
            <person name="Bao Z."/>
        </authorList>
    </citation>
    <scope>NUCLEOTIDE SEQUENCE [LARGE SCALE GENOMIC DNA]</scope>
    <source>
        <strain evidence="2 3">PY_sf001</strain>
    </source>
</reference>
<evidence type="ECO:0000313" key="2">
    <source>
        <dbReference type="EMBL" id="OWF51284.1"/>
    </source>
</evidence>
<dbReference type="GO" id="GO:0016491">
    <property type="term" value="F:oxidoreductase activity"/>
    <property type="evidence" value="ECO:0007669"/>
    <property type="project" value="InterPro"/>
</dbReference>
<name>A0A210QRC5_MIZYE</name>
<dbReference type="AlphaFoldDB" id="A0A210QRC5"/>
<dbReference type="InterPro" id="IPR036291">
    <property type="entry name" value="NAD(P)-bd_dom_sf"/>
</dbReference>
<dbReference type="PANTHER" id="PTHR38015:SF1">
    <property type="entry name" value="OPINE DEHYDROGENASE DOMAIN-CONTAINING PROTEIN"/>
    <property type="match status" value="1"/>
</dbReference>
<dbReference type="PANTHER" id="PTHR38015">
    <property type="entry name" value="BLR6086 PROTEIN"/>
    <property type="match status" value="1"/>
</dbReference>
<proteinExistence type="predicted"/>
<feature type="domain" description="Opine dehydrogenase" evidence="1">
    <location>
        <begin position="210"/>
        <end position="364"/>
    </location>
</feature>
<organism evidence="2 3">
    <name type="scientific">Mizuhopecten yessoensis</name>
    <name type="common">Japanese scallop</name>
    <name type="synonym">Patinopecten yessoensis</name>
    <dbReference type="NCBI Taxonomy" id="6573"/>
    <lineage>
        <taxon>Eukaryota</taxon>
        <taxon>Metazoa</taxon>
        <taxon>Spiralia</taxon>
        <taxon>Lophotrochozoa</taxon>
        <taxon>Mollusca</taxon>
        <taxon>Bivalvia</taxon>
        <taxon>Autobranchia</taxon>
        <taxon>Pteriomorphia</taxon>
        <taxon>Pectinida</taxon>
        <taxon>Pectinoidea</taxon>
        <taxon>Pectinidae</taxon>
        <taxon>Mizuhopecten</taxon>
    </lineage>
</organism>
<comment type="caution">
    <text evidence="2">The sequence shown here is derived from an EMBL/GenBank/DDBJ whole genome shotgun (WGS) entry which is preliminary data.</text>
</comment>